<sequence>MTHSAASSTKRLPLYLAAFVGALCVGGVLFIAESMAADSSKPAPAPAASKDKAEIEQIVRDYILREPEILLEALTILEEKQAASANLEQQRLIAENAGALQRDPNSFVAGNPDGDVTIVEFFDYQCGYCKRSVERVMNVLEEDGNVRLVLKEFPILGETSVFASRAAIAAIPQGKYMDLHVALLTSKGELTEDRVLRMAEDVGIDIARLKQDMKDARVSETIEANYDMARLIGVEGTPAFIIGTAFAPGAIDEEEMTRLIEEARASAS</sequence>
<dbReference type="PANTHER" id="PTHR13887:SF14">
    <property type="entry name" value="DISULFIDE BOND FORMATION PROTEIN D"/>
    <property type="match status" value="1"/>
</dbReference>
<dbReference type="Gene3D" id="3.40.30.10">
    <property type="entry name" value="Glutaredoxin"/>
    <property type="match status" value="1"/>
</dbReference>
<dbReference type="InterPro" id="IPR036249">
    <property type="entry name" value="Thioredoxin-like_sf"/>
</dbReference>
<evidence type="ECO:0000256" key="1">
    <source>
        <dbReference type="ARBA" id="ARBA00003565"/>
    </source>
</evidence>
<evidence type="ECO:0000313" key="10">
    <source>
        <dbReference type="EMBL" id="GAK44633.1"/>
    </source>
</evidence>
<keyword evidence="5" id="KW-1015">Disulfide bond</keyword>
<feature type="transmembrane region" description="Helical" evidence="8">
    <location>
        <begin position="12"/>
        <end position="32"/>
    </location>
</feature>
<name>A0A081B9B5_9HYPH</name>
<evidence type="ECO:0000256" key="4">
    <source>
        <dbReference type="ARBA" id="ARBA00023002"/>
    </source>
</evidence>
<dbReference type="InterPro" id="IPR012336">
    <property type="entry name" value="Thioredoxin-like_fold"/>
</dbReference>
<dbReference type="Pfam" id="PF18312">
    <property type="entry name" value="ScsC_N"/>
    <property type="match status" value="1"/>
</dbReference>
<comment type="caution">
    <text evidence="10">The sequence shown here is derived from an EMBL/GenBank/DDBJ whole genome shotgun (WGS) entry which is preliminary data.</text>
</comment>
<dbReference type="CDD" id="cd03023">
    <property type="entry name" value="DsbA_Com1_like"/>
    <property type="match status" value="1"/>
</dbReference>
<keyword evidence="8" id="KW-0812">Transmembrane</keyword>
<gene>
    <name evidence="10" type="ORF">M2A_1132</name>
</gene>
<dbReference type="Pfam" id="PF13462">
    <property type="entry name" value="Thioredoxin_4"/>
    <property type="match status" value="1"/>
</dbReference>
<protein>
    <submittedName>
        <fullName evidence="10">Putative outer membrane protein</fullName>
    </submittedName>
</protein>
<dbReference type="InterPro" id="IPR041205">
    <property type="entry name" value="ScsC_N"/>
</dbReference>
<evidence type="ECO:0000256" key="7">
    <source>
        <dbReference type="SAM" id="Coils"/>
    </source>
</evidence>
<keyword evidence="6" id="KW-0676">Redox-active center</keyword>
<dbReference type="EMBL" id="BBIO01000004">
    <property type="protein sequence ID" value="GAK44633.1"/>
    <property type="molecule type" value="Genomic_DNA"/>
</dbReference>
<feature type="domain" description="Thioredoxin" evidence="9">
    <location>
        <begin position="37"/>
        <end position="265"/>
    </location>
</feature>
<evidence type="ECO:0000256" key="2">
    <source>
        <dbReference type="ARBA" id="ARBA00005791"/>
    </source>
</evidence>
<evidence type="ECO:0000313" key="11">
    <source>
        <dbReference type="Proteomes" id="UP000028702"/>
    </source>
</evidence>
<keyword evidence="7" id="KW-0175">Coiled coil</keyword>
<dbReference type="Proteomes" id="UP000028702">
    <property type="component" value="Unassembled WGS sequence"/>
</dbReference>
<reference evidence="10 11" key="1">
    <citation type="submission" date="2014-07" db="EMBL/GenBank/DDBJ databases">
        <title>Tepidicaulis marinum gen. nov., sp. nov., a novel marine bacterium denitrifying nitrate to nitrous oxide strictly under microaerobic conditions.</title>
        <authorList>
            <person name="Takeuchi M."/>
            <person name="Yamagishi T."/>
            <person name="Kamagata Y."/>
            <person name="Oshima K."/>
            <person name="Hattori M."/>
            <person name="Katayama T."/>
            <person name="Hanada S."/>
            <person name="Tamaki H."/>
            <person name="Marumo K."/>
            <person name="Maeda H."/>
            <person name="Nedachi M."/>
            <person name="Iwasaki W."/>
            <person name="Suwa Y."/>
            <person name="Sakata S."/>
        </authorList>
    </citation>
    <scope>NUCLEOTIDE SEQUENCE [LARGE SCALE GENOMIC DNA]</scope>
    <source>
        <strain evidence="10 11">MA2</strain>
    </source>
</reference>
<evidence type="ECO:0000256" key="5">
    <source>
        <dbReference type="ARBA" id="ARBA00023157"/>
    </source>
</evidence>
<organism evidence="10 11">
    <name type="scientific">Tepidicaulis marinus</name>
    <dbReference type="NCBI Taxonomy" id="1333998"/>
    <lineage>
        <taxon>Bacteria</taxon>
        <taxon>Pseudomonadati</taxon>
        <taxon>Pseudomonadota</taxon>
        <taxon>Alphaproteobacteria</taxon>
        <taxon>Hyphomicrobiales</taxon>
        <taxon>Parvibaculaceae</taxon>
        <taxon>Tepidicaulis</taxon>
    </lineage>
</organism>
<dbReference type="InterPro" id="IPR013766">
    <property type="entry name" value="Thioredoxin_domain"/>
</dbReference>
<evidence type="ECO:0000256" key="8">
    <source>
        <dbReference type="SAM" id="Phobius"/>
    </source>
</evidence>
<evidence type="ECO:0000256" key="6">
    <source>
        <dbReference type="ARBA" id="ARBA00023284"/>
    </source>
</evidence>
<keyword evidence="3" id="KW-0732">Signal</keyword>
<dbReference type="STRING" id="1333998.M2A_1132"/>
<dbReference type="SUPFAM" id="SSF52833">
    <property type="entry name" value="Thioredoxin-like"/>
    <property type="match status" value="1"/>
</dbReference>
<dbReference type="AlphaFoldDB" id="A0A081B9B5"/>
<dbReference type="PANTHER" id="PTHR13887">
    <property type="entry name" value="GLUTATHIONE S-TRANSFERASE KAPPA"/>
    <property type="match status" value="1"/>
</dbReference>
<evidence type="ECO:0000259" key="9">
    <source>
        <dbReference type="PROSITE" id="PS51352"/>
    </source>
</evidence>
<dbReference type="GO" id="GO:0016491">
    <property type="term" value="F:oxidoreductase activity"/>
    <property type="evidence" value="ECO:0007669"/>
    <property type="project" value="UniProtKB-KW"/>
</dbReference>
<dbReference type="RefSeq" id="WP_197052849.1">
    <property type="nucleotide sequence ID" value="NZ_BBIO01000004.1"/>
</dbReference>
<comment type="function">
    <text evidence="1">May be required for disulfide bond formation in some proteins.</text>
</comment>
<keyword evidence="8" id="KW-0472">Membrane</keyword>
<keyword evidence="4" id="KW-0560">Oxidoreductase</keyword>
<evidence type="ECO:0000256" key="3">
    <source>
        <dbReference type="ARBA" id="ARBA00022729"/>
    </source>
</evidence>
<dbReference type="eggNOG" id="COG1651">
    <property type="taxonomic scope" value="Bacteria"/>
</dbReference>
<keyword evidence="8" id="KW-1133">Transmembrane helix</keyword>
<comment type="similarity">
    <text evidence="2">Belongs to the thioredoxin family. DsbA subfamily.</text>
</comment>
<keyword evidence="11" id="KW-1185">Reference proteome</keyword>
<feature type="coiled-coil region" evidence="7">
    <location>
        <begin position="70"/>
        <end position="97"/>
    </location>
</feature>
<dbReference type="PROSITE" id="PS51352">
    <property type="entry name" value="THIOREDOXIN_2"/>
    <property type="match status" value="1"/>
</dbReference>
<proteinExistence type="inferred from homology"/>
<accession>A0A081B9B5</accession>